<evidence type="ECO:0000313" key="7">
    <source>
        <dbReference type="EnsemblPlants" id="OGLUM09G07520.1"/>
    </source>
</evidence>
<dbReference type="InterPro" id="IPR027443">
    <property type="entry name" value="IPNS-like_sf"/>
</dbReference>
<dbReference type="HOGENOM" id="CLU_010119_16_0_1"/>
<dbReference type="PROSITE" id="PS51471">
    <property type="entry name" value="FE2OG_OXY"/>
    <property type="match status" value="1"/>
</dbReference>
<keyword evidence="8" id="KW-1185">Reference proteome</keyword>
<dbReference type="AlphaFoldDB" id="A0A0E0B1W6"/>
<dbReference type="InterPro" id="IPR044861">
    <property type="entry name" value="IPNS-like_FE2OG_OXY"/>
</dbReference>
<feature type="domain" description="Fe2OG dioxygenase" evidence="6">
    <location>
        <begin position="208"/>
        <end position="308"/>
    </location>
</feature>
<dbReference type="FunFam" id="2.60.120.330:FF:000046">
    <property type="entry name" value="Os09g0353700 protein"/>
    <property type="match status" value="1"/>
</dbReference>
<dbReference type="EnsemblPlants" id="OGLUM09G07520.1">
    <property type="protein sequence ID" value="OGLUM09G07520.1"/>
    <property type="gene ID" value="OGLUM09G07520"/>
</dbReference>
<dbReference type="InterPro" id="IPR050295">
    <property type="entry name" value="Plant_2OG-oxidoreductases"/>
</dbReference>
<name>A0A0E0B1W6_9ORYZ</name>
<evidence type="ECO:0000259" key="6">
    <source>
        <dbReference type="PROSITE" id="PS51471"/>
    </source>
</evidence>
<protein>
    <recommendedName>
        <fullName evidence="6">Fe2OG dioxygenase domain-containing protein</fullName>
    </recommendedName>
</protein>
<proteinExistence type="inferred from homology"/>
<evidence type="ECO:0000256" key="2">
    <source>
        <dbReference type="ARBA" id="ARBA00022723"/>
    </source>
</evidence>
<dbReference type="GO" id="GO:0016491">
    <property type="term" value="F:oxidoreductase activity"/>
    <property type="evidence" value="ECO:0007669"/>
    <property type="project" value="UniProtKB-KW"/>
</dbReference>
<organism evidence="7">
    <name type="scientific">Oryza glumipatula</name>
    <dbReference type="NCBI Taxonomy" id="40148"/>
    <lineage>
        <taxon>Eukaryota</taxon>
        <taxon>Viridiplantae</taxon>
        <taxon>Streptophyta</taxon>
        <taxon>Embryophyta</taxon>
        <taxon>Tracheophyta</taxon>
        <taxon>Spermatophyta</taxon>
        <taxon>Magnoliopsida</taxon>
        <taxon>Liliopsida</taxon>
        <taxon>Poales</taxon>
        <taxon>Poaceae</taxon>
        <taxon>BOP clade</taxon>
        <taxon>Oryzoideae</taxon>
        <taxon>Oryzeae</taxon>
        <taxon>Oryzinae</taxon>
        <taxon>Oryza</taxon>
    </lineage>
</organism>
<comment type="similarity">
    <text evidence="1 5">Belongs to the iron/ascorbate-dependent oxidoreductase family.</text>
</comment>
<accession>A0A0E0B1W6</accession>
<reference evidence="7" key="1">
    <citation type="submission" date="2015-04" db="UniProtKB">
        <authorList>
            <consortium name="EnsemblPlants"/>
        </authorList>
    </citation>
    <scope>IDENTIFICATION</scope>
</reference>
<evidence type="ECO:0000256" key="4">
    <source>
        <dbReference type="ARBA" id="ARBA00023004"/>
    </source>
</evidence>
<keyword evidence="2 5" id="KW-0479">Metal-binding</keyword>
<sequence length="354" mass="39675">MEGSKVIINRDIITEAAAMAFADPNLEIPDRYDRSGEVPAGVVVGGGDDESYELPVVDMARLLDPEHWEAEVAWLGSACRSWGFFQLINHGVDEAVIQKMKDNTVHFFELPLEDKNAVAVCPDGGIEGFGHHFRTSADKLDWAENLIVETQPIERRKLEFWPSNPPTFRDSIDKYAMEMWNLATRLLGFMASNLGVEQETLLAAFRGKRQSMTLHHYPPCHHPEKVIGIAPHSDGFGLTLLLQVNDTPGLQISKDGRWHPVRPQTGAFVINVGEILEVLTNGHYKSVFHRVVVDTERGRDTIVVFQDACINGVVKPLLELGEALYHAIDRLEYSKGHATEIFSQGERFVDILKK</sequence>
<dbReference type="PANTHER" id="PTHR47991">
    <property type="entry name" value="OXOGLUTARATE/IRON-DEPENDENT DIOXYGENASE"/>
    <property type="match status" value="1"/>
</dbReference>
<dbReference type="STRING" id="40148.A0A0E0B1W6"/>
<dbReference type="Gramene" id="OGLUM09G07520.1">
    <property type="protein sequence ID" value="OGLUM09G07520.1"/>
    <property type="gene ID" value="OGLUM09G07520"/>
</dbReference>
<evidence type="ECO:0000256" key="1">
    <source>
        <dbReference type="ARBA" id="ARBA00008056"/>
    </source>
</evidence>
<reference evidence="7" key="2">
    <citation type="submission" date="2018-05" db="EMBL/GenBank/DDBJ databases">
        <title>OgluRS3 (Oryza glumaepatula Reference Sequence Version 3).</title>
        <authorList>
            <person name="Zhang J."/>
            <person name="Kudrna D."/>
            <person name="Lee S."/>
            <person name="Talag J."/>
            <person name="Welchert J."/>
            <person name="Wing R.A."/>
        </authorList>
    </citation>
    <scope>NUCLEOTIDE SEQUENCE [LARGE SCALE GENOMIC DNA]</scope>
</reference>
<evidence type="ECO:0000256" key="3">
    <source>
        <dbReference type="ARBA" id="ARBA00023002"/>
    </source>
</evidence>
<evidence type="ECO:0000313" key="8">
    <source>
        <dbReference type="Proteomes" id="UP000026961"/>
    </source>
</evidence>
<keyword evidence="3 5" id="KW-0560">Oxidoreductase</keyword>
<keyword evidence="4 5" id="KW-0408">Iron</keyword>
<evidence type="ECO:0000256" key="5">
    <source>
        <dbReference type="RuleBase" id="RU003682"/>
    </source>
</evidence>
<dbReference type="Proteomes" id="UP000026961">
    <property type="component" value="Chromosome 9"/>
</dbReference>
<dbReference type="InterPro" id="IPR026992">
    <property type="entry name" value="DIOX_N"/>
</dbReference>
<dbReference type="eggNOG" id="KOG0143">
    <property type="taxonomic scope" value="Eukaryota"/>
</dbReference>
<dbReference type="GO" id="GO:0046872">
    <property type="term" value="F:metal ion binding"/>
    <property type="evidence" value="ECO:0007669"/>
    <property type="project" value="UniProtKB-KW"/>
</dbReference>
<dbReference type="Gene3D" id="2.60.120.330">
    <property type="entry name" value="B-lactam Antibiotic, Isopenicillin N Synthase, Chain"/>
    <property type="match status" value="1"/>
</dbReference>
<dbReference type="Pfam" id="PF14226">
    <property type="entry name" value="DIOX_N"/>
    <property type="match status" value="1"/>
</dbReference>
<dbReference type="Pfam" id="PF03171">
    <property type="entry name" value="2OG-FeII_Oxy"/>
    <property type="match status" value="1"/>
</dbReference>
<dbReference type="SUPFAM" id="SSF51197">
    <property type="entry name" value="Clavaminate synthase-like"/>
    <property type="match status" value="1"/>
</dbReference>
<dbReference type="InterPro" id="IPR005123">
    <property type="entry name" value="Oxoglu/Fe-dep_dioxygenase_dom"/>
</dbReference>